<organism evidence="2">
    <name type="scientific">mine drainage metagenome</name>
    <dbReference type="NCBI Taxonomy" id="410659"/>
    <lineage>
        <taxon>unclassified sequences</taxon>
        <taxon>metagenomes</taxon>
        <taxon>ecological metagenomes</taxon>
    </lineage>
</organism>
<dbReference type="SUPFAM" id="SSF111369">
    <property type="entry name" value="HlyD-like secretion proteins"/>
    <property type="match status" value="1"/>
</dbReference>
<accession>A0A1J5RDP8</accession>
<dbReference type="Gene3D" id="1.10.287.470">
    <property type="entry name" value="Helix hairpin bin"/>
    <property type="match status" value="1"/>
</dbReference>
<protein>
    <submittedName>
        <fullName evidence="2">Macrolide export protein MacA</fullName>
    </submittedName>
</protein>
<dbReference type="AlphaFoldDB" id="A0A1J5RDP8"/>
<dbReference type="Pfam" id="PF25989">
    <property type="entry name" value="YknX_C"/>
    <property type="match status" value="1"/>
</dbReference>
<dbReference type="GO" id="GO:1990281">
    <property type="term" value="C:efflux pump complex"/>
    <property type="evidence" value="ECO:0007669"/>
    <property type="project" value="TreeGrafter"/>
</dbReference>
<name>A0A1J5RDP8_9ZZZZ</name>
<dbReference type="InterPro" id="IPR058637">
    <property type="entry name" value="YknX-like_C"/>
</dbReference>
<dbReference type="PANTHER" id="PTHR30469">
    <property type="entry name" value="MULTIDRUG RESISTANCE PROTEIN MDTA"/>
    <property type="match status" value="1"/>
</dbReference>
<sequence>MNVNWRRRSGLAWLGLLIAGGLAYGFWPRPAPVDVATVARAPLEVSVEDEGKTRVIDRFIVAAPLAGLAQRVELEVGDDVKRGAPLLSIEPMLPTALDPRERAQASARVAAAEAGLHAADARAQAAQVEADVAEREAARVAKLYAIQAISQQEHDQILARAQSARASQRSASFAVQVARADLETARMALTHGPGEPLGKPAELVRVRAPVDGRVLRIMHESEGPVQPGTPLLELGDPRSLEVETDVLSENAVQMHPGTPVQYLRWGGDGVLQGVVTSVEPVATTKVSALGVEEQRVHVISNLATAPQRWRGLGDGYRVEARFILWRGDDVLQVPSSALFRVGDRWAVFVVHNGRAQRRWIELGHRSGLAAQVMQGLSAGEKVVVYPDDTLDDGARVASRATERQPAP</sequence>
<evidence type="ECO:0000259" key="1">
    <source>
        <dbReference type="Pfam" id="PF25989"/>
    </source>
</evidence>
<gene>
    <name evidence="2" type="primary">macA_23</name>
    <name evidence="2" type="ORF">GALL_278750</name>
</gene>
<dbReference type="Gene3D" id="2.40.50.100">
    <property type="match status" value="1"/>
</dbReference>
<reference evidence="2" key="1">
    <citation type="submission" date="2016-10" db="EMBL/GenBank/DDBJ databases">
        <title>Sequence of Gallionella enrichment culture.</title>
        <authorList>
            <person name="Poehlein A."/>
            <person name="Muehling M."/>
            <person name="Daniel R."/>
        </authorList>
    </citation>
    <scope>NUCLEOTIDE SEQUENCE</scope>
</reference>
<evidence type="ECO:0000313" key="2">
    <source>
        <dbReference type="EMBL" id="OIQ90244.1"/>
    </source>
</evidence>
<dbReference type="GO" id="GO:0015562">
    <property type="term" value="F:efflux transmembrane transporter activity"/>
    <property type="evidence" value="ECO:0007669"/>
    <property type="project" value="TreeGrafter"/>
</dbReference>
<dbReference type="Gene3D" id="2.40.420.20">
    <property type="match status" value="1"/>
</dbReference>
<dbReference type="EMBL" id="MLJW01000299">
    <property type="protein sequence ID" value="OIQ90244.1"/>
    <property type="molecule type" value="Genomic_DNA"/>
</dbReference>
<dbReference type="Gene3D" id="2.40.30.170">
    <property type="match status" value="1"/>
</dbReference>
<comment type="caution">
    <text evidence="2">The sequence shown here is derived from an EMBL/GenBank/DDBJ whole genome shotgun (WGS) entry which is preliminary data.</text>
</comment>
<proteinExistence type="predicted"/>
<dbReference type="PANTHER" id="PTHR30469:SF15">
    <property type="entry name" value="HLYD FAMILY OF SECRETION PROTEINS"/>
    <property type="match status" value="1"/>
</dbReference>
<feature type="domain" description="YknX-like C-terminal permuted SH3-like" evidence="1">
    <location>
        <begin position="330"/>
        <end position="397"/>
    </location>
</feature>